<dbReference type="SUPFAM" id="SSF51182">
    <property type="entry name" value="RmlC-like cupins"/>
    <property type="match status" value="1"/>
</dbReference>
<keyword evidence="10" id="KW-1185">Reference proteome</keyword>
<keyword evidence="1" id="KW-0479">Metal-binding</keyword>
<dbReference type="EMBL" id="QRHQ01000001">
    <property type="protein sequence ID" value="RHF93434.1"/>
    <property type="molecule type" value="Genomic_DNA"/>
</dbReference>
<evidence type="ECO:0000313" key="9">
    <source>
        <dbReference type="Proteomes" id="UP000186685"/>
    </source>
</evidence>
<evidence type="ECO:0000313" key="4">
    <source>
        <dbReference type="EMBL" id="RGK51362.1"/>
    </source>
</evidence>
<dbReference type="CDD" id="cd06985">
    <property type="entry name" value="cupin_BF4112"/>
    <property type="match status" value="1"/>
</dbReference>
<dbReference type="Proteomes" id="UP000284916">
    <property type="component" value="Unassembled WGS sequence"/>
</dbReference>
<comment type="caution">
    <text evidence="4">The sequence shown here is derived from an EMBL/GenBank/DDBJ whole genome shotgun (WGS) entry which is preliminary data.</text>
</comment>
<dbReference type="PANTHER" id="PTHR35848">
    <property type="entry name" value="OXALATE-BINDING PROTEIN"/>
    <property type="match status" value="1"/>
</dbReference>
<evidence type="ECO:0000313" key="12">
    <source>
        <dbReference type="Proteomes" id="UP000284916"/>
    </source>
</evidence>
<dbReference type="PANTHER" id="PTHR35848:SF6">
    <property type="entry name" value="CUPIN TYPE-2 DOMAIN-CONTAINING PROTEIN"/>
    <property type="match status" value="1"/>
</dbReference>
<evidence type="ECO:0000313" key="6">
    <source>
        <dbReference type="EMBL" id="RHF93434.1"/>
    </source>
</evidence>
<dbReference type="Proteomes" id="UP000285109">
    <property type="component" value="Unassembled WGS sequence"/>
</dbReference>
<dbReference type="EMBL" id="MNQR01000015">
    <property type="protein sequence ID" value="OKZ11216.1"/>
    <property type="molecule type" value="Genomic_DNA"/>
</dbReference>
<dbReference type="InterPro" id="IPR051610">
    <property type="entry name" value="GPI/OXD"/>
</dbReference>
<evidence type="ECO:0000259" key="2">
    <source>
        <dbReference type="Pfam" id="PF07883"/>
    </source>
</evidence>
<gene>
    <name evidence="3" type="ORF">BHV76_04435</name>
    <name evidence="7" type="ORF">DW035_14870</name>
    <name evidence="6" type="ORF">DW653_00765</name>
    <name evidence="5" type="ORF">DWY14_15820</name>
    <name evidence="8" type="ORF">DWZ34_16580</name>
    <name evidence="4" type="ORF">DXD04_15380</name>
</gene>
<dbReference type="EMBL" id="QSQT01000044">
    <property type="protein sequence ID" value="RGK51362.1"/>
    <property type="molecule type" value="Genomic_DNA"/>
</dbReference>
<dbReference type="GeneID" id="92987623"/>
<evidence type="ECO:0000256" key="1">
    <source>
        <dbReference type="ARBA" id="ARBA00022723"/>
    </source>
</evidence>
<evidence type="ECO:0000313" key="3">
    <source>
        <dbReference type="EMBL" id="OKZ11216.1"/>
    </source>
</evidence>
<dbReference type="InterPro" id="IPR011051">
    <property type="entry name" value="RmlC_Cupin_sf"/>
</dbReference>
<reference evidence="10 11" key="2">
    <citation type="submission" date="2018-08" db="EMBL/GenBank/DDBJ databases">
        <title>A genome reference for cultivated species of the human gut microbiota.</title>
        <authorList>
            <person name="Zou Y."/>
            <person name="Xue W."/>
            <person name="Luo G."/>
        </authorList>
    </citation>
    <scope>NUCLEOTIDE SEQUENCE [LARGE SCALE GENOMIC DNA]</scope>
    <source>
        <strain evidence="5 14">AF24-16AC</strain>
        <strain evidence="8 13">AF31-28B-AC</strain>
        <strain evidence="7 12">AF39-11</strain>
        <strain evidence="6 11">AM23-23</strain>
        <strain evidence="4 10">TF10-3AC</strain>
    </source>
</reference>
<evidence type="ECO:0000313" key="7">
    <source>
        <dbReference type="EMBL" id="RHL10875.1"/>
    </source>
</evidence>
<dbReference type="Proteomes" id="UP000260862">
    <property type="component" value="Unassembled WGS sequence"/>
</dbReference>
<organism evidence="4 10">
    <name type="scientific">Phocaeicola plebeius</name>
    <dbReference type="NCBI Taxonomy" id="310297"/>
    <lineage>
        <taxon>Bacteria</taxon>
        <taxon>Pseudomonadati</taxon>
        <taxon>Bacteroidota</taxon>
        <taxon>Bacteroidia</taxon>
        <taxon>Bacteroidales</taxon>
        <taxon>Bacteroidaceae</taxon>
        <taxon>Phocaeicola</taxon>
    </lineage>
</organism>
<dbReference type="Gene3D" id="2.60.120.10">
    <property type="entry name" value="Jelly Rolls"/>
    <property type="match status" value="1"/>
</dbReference>
<dbReference type="AlphaFoldDB" id="A0A1Q6GJE4"/>
<proteinExistence type="predicted"/>
<dbReference type="EMBL" id="QRQK01000050">
    <property type="protein sequence ID" value="RHM91862.1"/>
    <property type="molecule type" value="Genomic_DNA"/>
</dbReference>
<dbReference type="Proteomes" id="UP000186685">
    <property type="component" value="Unassembled WGS sequence"/>
</dbReference>
<feature type="domain" description="Cupin type-2" evidence="2">
    <location>
        <begin position="56"/>
        <end position="125"/>
    </location>
</feature>
<evidence type="ECO:0000313" key="13">
    <source>
        <dbReference type="Proteomes" id="UP000285109"/>
    </source>
</evidence>
<reference evidence="3 9" key="1">
    <citation type="journal article" date="2016" name="Nat. Biotechnol.">
        <title>Measurement of bacterial replication rates in microbial communities.</title>
        <authorList>
            <person name="Brown C.T."/>
            <person name="Olm M.R."/>
            <person name="Thomas B.C."/>
            <person name="Banfield J.F."/>
        </authorList>
    </citation>
    <scope>NUCLEOTIDE SEQUENCE [LARGE SCALE GENOMIC DNA]</scope>
    <source>
        <strain evidence="3">45_130</strain>
    </source>
</reference>
<evidence type="ECO:0000313" key="11">
    <source>
        <dbReference type="Proteomes" id="UP000283485"/>
    </source>
</evidence>
<dbReference type="InterPro" id="IPR014710">
    <property type="entry name" value="RmlC-like_jellyroll"/>
</dbReference>
<evidence type="ECO:0000313" key="10">
    <source>
        <dbReference type="Proteomes" id="UP000260862"/>
    </source>
</evidence>
<accession>A0A1Q6GJE4</accession>
<evidence type="ECO:0000313" key="14">
    <source>
        <dbReference type="Proteomes" id="UP000285750"/>
    </source>
</evidence>
<dbReference type="Pfam" id="PF07883">
    <property type="entry name" value="Cupin_2"/>
    <property type="match status" value="1"/>
</dbReference>
<sequence>MKKIRKIAVEQNFAAISVGKLNELNEYELQLGPDVKIPGKVFCSTALGTTGSEFSFQSFAPGTETGFLHSHKSHEELYFFLSGKGEFQVDGTVFPVEEGSVVRVSPAGKRSVRNNGTTPLLMLCIQYCSNTFSQEDATDGIILKEPVKWKVSPK</sequence>
<name>A0A1Q6GJE4_9BACT</name>
<protein>
    <submittedName>
        <fullName evidence="3 4">Cupin</fullName>
    </submittedName>
</protein>
<evidence type="ECO:0000313" key="5">
    <source>
        <dbReference type="EMBL" id="RGS02738.1"/>
    </source>
</evidence>
<dbReference type="RefSeq" id="WP_005924039.1">
    <property type="nucleotide sequence ID" value="NZ_CABOGR010000044.1"/>
</dbReference>
<dbReference type="Proteomes" id="UP000283485">
    <property type="component" value="Unassembled WGS sequence"/>
</dbReference>
<dbReference type="GO" id="GO:0046872">
    <property type="term" value="F:metal ion binding"/>
    <property type="evidence" value="ECO:0007669"/>
    <property type="project" value="UniProtKB-KW"/>
</dbReference>
<dbReference type="InterPro" id="IPR013096">
    <property type="entry name" value="Cupin_2"/>
</dbReference>
<dbReference type="EMBL" id="QROI01000034">
    <property type="protein sequence ID" value="RHL10875.1"/>
    <property type="molecule type" value="Genomic_DNA"/>
</dbReference>
<dbReference type="Proteomes" id="UP000285750">
    <property type="component" value="Unassembled WGS sequence"/>
</dbReference>
<dbReference type="EMBL" id="QRUY01000052">
    <property type="protein sequence ID" value="RGS02738.1"/>
    <property type="molecule type" value="Genomic_DNA"/>
</dbReference>
<evidence type="ECO:0000313" key="8">
    <source>
        <dbReference type="EMBL" id="RHM91862.1"/>
    </source>
</evidence>